<dbReference type="InterPro" id="IPR011460">
    <property type="entry name" value="Lcl_C"/>
</dbReference>
<feature type="compositionally biased region" description="Low complexity" evidence="1">
    <location>
        <begin position="315"/>
        <end position="337"/>
    </location>
</feature>
<protein>
    <recommendedName>
        <fullName evidence="3">Lcl C-terminal domain-containing protein</fullName>
    </recommendedName>
</protein>
<dbReference type="InterPro" id="IPR013325">
    <property type="entry name" value="RNA_pol_sigma_r2"/>
</dbReference>
<dbReference type="Pfam" id="PF07603">
    <property type="entry name" value="Lcl_C"/>
    <property type="match status" value="2"/>
</dbReference>
<name>A0ABP9CML8_9ACTN</name>
<evidence type="ECO:0000256" key="2">
    <source>
        <dbReference type="SAM" id="Phobius"/>
    </source>
</evidence>
<evidence type="ECO:0000256" key="1">
    <source>
        <dbReference type="SAM" id="MobiDB-lite"/>
    </source>
</evidence>
<keyword evidence="2" id="KW-1133">Transmembrane helix</keyword>
<feature type="transmembrane region" description="Helical" evidence="2">
    <location>
        <begin position="273"/>
        <end position="292"/>
    </location>
</feature>
<dbReference type="SUPFAM" id="SSF88946">
    <property type="entry name" value="Sigma2 domain of RNA polymerase sigma factors"/>
    <property type="match status" value="1"/>
</dbReference>
<organism evidence="4 5">
    <name type="scientific">Streptomyces ziwulingensis</name>
    <dbReference type="NCBI Taxonomy" id="1045501"/>
    <lineage>
        <taxon>Bacteria</taxon>
        <taxon>Bacillati</taxon>
        <taxon>Actinomycetota</taxon>
        <taxon>Actinomycetes</taxon>
        <taxon>Kitasatosporales</taxon>
        <taxon>Streptomycetaceae</taxon>
        <taxon>Streptomyces</taxon>
    </lineage>
</organism>
<comment type="caution">
    <text evidence="4">The sequence shown here is derived from an EMBL/GenBank/DDBJ whole genome shotgun (WGS) entry which is preliminary data.</text>
</comment>
<evidence type="ECO:0000313" key="5">
    <source>
        <dbReference type="Proteomes" id="UP001501265"/>
    </source>
</evidence>
<feature type="domain" description="Lcl C-terminal" evidence="3">
    <location>
        <begin position="533"/>
        <end position="641"/>
    </location>
</feature>
<accession>A0ABP9CML8</accession>
<dbReference type="PANTHER" id="PTHR35812:SF1">
    <property type="entry name" value="LIPOPROTEIN"/>
    <property type="match status" value="1"/>
</dbReference>
<feature type="compositionally biased region" description="Low complexity" evidence="1">
    <location>
        <begin position="359"/>
        <end position="371"/>
    </location>
</feature>
<gene>
    <name evidence="4" type="ORF">GCM10023220_49830</name>
</gene>
<evidence type="ECO:0000259" key="3">
    <source>
        <dbReference type="Pfam" id="PF07603"/>
    </source>
</evidence>
<feature type="domain" description="Lcl C-terminal" evidence="3">
    <location>
        <begin position="402"/>
        <end position="516"/>
    </location>
</feature>
<dbReference type="EMBL" id="BAABIG010000054">
    <property type="protein sequence ID" value="GAA4812580.1"/>
    <property type="molecule type" value="Genomic_DNA"/>
</dbReference>
<feature type="region of interest" description="Disordered" evidence="1">
    <location>
        <begin position="314"/>
        <end position="373"/>
    </location>
</feature>
<sequence length="642" mass="68024">MNEADRDEWRLVAAARRGDRDAQETLVRRLLPLVYNVVGRALTRRPDVDRVAHEAMLRAMRDLPAPGLAHGVRTEVVRGALRLAAEPPAARGGAEESPVEFDELASARTSSSRQHRELIQAGRWLDRDSRIVWSLWWLKTADEMPWADVTSVLGGSAAEAEARVRVMLGQLETGRTVVAALDVSRCDELAWCAAGWDGRPGTVWRERFAGHVRCCADCSALTLGRVAPEVLVADDVLVPVPVSLLDSVLAAVRHEGRARAVRRHRAVRAGRKGTALVAVAVAVVVAGLGVAYRAVPDDRAGSAGTGQAVGALAESSAPSSSSSASASASPSVSPSPSRTSAKPGPSGTPRKKAAEEPSEASARTAPATTRAGCGTSLAPRWADWPMPGAAGRPAQYTDLGDGTVRDEVTCLVWQRTSAPGTYTFAGARSYCARLDLNGGGWHLPSRIELMSLVDTARTGPAVDTAAFPGTPAMFFWTSSPWAVPKSPPRAWIVNFYEGLSSNAAYRSASYKARCVRGGTGEGRPAYRAAAGRITDPATGLTWQRGTASGTMTPAGADGYCAALTDGGRAWRLPTVKELATLVDDGRVTPAIDRTAFPDTPGTGAYWSSDPFAGDSSQRWFLSYNDGITSHRALAEAHVRCVS</sequence>
<keyword evidence="2" id="KW-0812">Transmembrane</keyword>
<dbReference type="Gene3D" id="1.10.1740.10">
    <property type="match status" value="1"/>
</dbReference>
<keyword evidence="5" id="KW-1185">Reference proteome</keyword>
<keyword evidence="2" id="KW-0472">Membrane</keyword>
<reference evidence="5" key="1">
    <citation type="journal article" date="2019" name="Int. J. Syst. Evol. Microbiol.">
        <title>The Global Catalogue of Microorganisms (GCM) 10K type strain sequencing project: providing services to taxonomists for standard genome sequencing and annotation.</title>
        <authorList>
            <consortium name="The Broad Institute Genomics Platform"/>
            <consortium name="The Broad Institute Genome Sequencing Center for Infectious Disease"/>
            <person name="Wu L."/>
            <person name="Ma J."/>
        </authorList>
    </citation>
    <scope>NUCLEOTIDE SEQUENCE [LARGE SCALE GENOMIC DNA]</scope>
    <source>
        <strain evidence="5">JCM 18081</strain>
    </source>
</reference>
<proteinExistence type="predicted"/>
<evidence type="ECO:0000313" key="4">
    <source>
        <dbReference type="EMBL" id="GAA4812580.1"/>
    </source>
</evidence>
<dbReference type="RefSeq" id="WP_345622373.1">
    <property type="nucleotide sequence ID" value="NZ_BAABIG010000054.1"/>
</dbReference>
<dbReference type="Proteomes" id="UP001501265">
    <property type="component" value="Unassembled WGS sequence"/>
</dbReference>
<dbReference type="PANTHER" id="PTHR35812">
    <property type="entry name" value="LIPOPROTEIN"/>
    <property type="match status" value="1"/>
</dbReference>